<dbReference type="InterPro" id="IPR041667">
    <property type="entry name" value="Cupin_8"/>
</dbReference>
<evidence type="ECO:0000313" key="3">
    <source>
        <dbReference type="Proteomes" id="UP000242525"/>
    </source>
</evidence>
<evidence type="ECO:0000313" key="2">
    <source>
        <dbReference type="EMBL" id="CDO54539.1"/>
    </source>
</evidence>
<feature type="domain" description="JmjC" evidence="1">
    <location>
        <begin position="261"/>
        <end position="414"/>
    </location>
</feature>
<organism evidence="2 3">
    <name type="scientific">Geotrichum candidum</name>
    <name type="common">Oospora lactis</name>
    <name type="synonym">Dipodascus geotrichum</name>
    <dbReference type="NCBI Taxonomy" id="1173061"/>
    <lineage>
        <taxon>Eukaryota</taxon>
        <taxon>Fungi</taxon>
        <taxon>Dikarya</taxon>
        <taxon>Ascomycota</taxon>
        <taxon>Saccharomycotina</taxon>
        <taxon>Dipodascomycetes</taxon>
        <taxon>Dipodascales</taxon>
        <taxon>Dipodascaceae</taxon>
        <taxon>Geotrichum</taxon>
    </lineage>
</organism>
<dbReference type="PANTHER" id="PTHR12461:SF105">
    <property type="entry name" value="HYPOXIA-INDUCIBLE FACTOR 1-ALPHA INHIBITOR"/>
    <property type="match status" value="1"/>
</dbReference>
<dbReference type="Gene3D" id="2.60.120.650">
    <property type="entry name" value="Cupin"/>
    <property type="match status" value="1"/>
</dbReference>
<proteinExistence type="predicted"/>
<comment type="caution">
    <text evidence="2">The sequence shown here is derived from an EMBL/GenBank/DDBJ whole genome shotgun (WGS) entry which is preliminary data.</text>
</comment>
<keyword evidence="3" id="KW-1185">Reference proteome</keyword>
<sequence>MVRDDKDDSLLMRENLAQIRRAVGRDLTQEQLDVDLATISLDGLVQPTAAATPSDIIVYFLSSLYAGTDIVGQVISADAYTAFDEEKDKALKQAVQIVDSAVILTGVVITSLRPEHRKHDRNLYTQVLGPLLSHLPPLRPLPKVLPQTFPDAVAEMRVARYPMDRIGSADFEQFQLHILASDPQPLAIPALALNWPALADGHWNSPGFWAELTCGGHRLVPAERGRSYTDSEWSVALVPFAEILAQMLALPGALPQAAEICYMAQYNLADQFPELALGVLTPDFCHAFYDDDEDSSAAGGPIMNVWLGPAGTVSPLHRDPAHNIYVQVVGRKYFRLYPKATAVYADTAATGTTTTSTVDLDDDTPENRRRYPNFDWDTGYHDIVLGPGDAVFIPRGWWHYVRSLSPSIGVNFWF</sequence>
<dbReference type="OrthoDB" id="47172at2759"/>
<dbReference type="InterPro" id="IPR003347">
    <property type="entry name" value="JmjC_dom"/>
</dbReference>
<name>A0A0J9XBG1_GEOCN</name>
<evidence type="ECO:0000259" key="1">
    <source>
        <dbReference type="PROSITE" id="PS51184"/>
    </source>
</evidence>
<reference evidence="2" key="1">
    <citation type="submission" date="2014-03" db="EMBL/GenBank/DDBJ databases">
        <authorList>
            <person name="Casaregola S."/>
        </authorList>
    </citation>
    <scope>NUCLEOTIDE SEQUENCE [LARGE SCALE GENOMIC DNA]</scope>
    <source>
        <strain evidence="2">CLIB 918</strain>
    </source>
</reference>
<accession>A0A0J9XBG1</accession>
<dbReference type="SMART" id="SM00558">
    <property type="entry name" value="JmjC"/>
    <property type="match status" value="1"/>
</dbReference>
<dbReference type="PANTHER" id="PTHR12461">
    <property type="entry name" value="HYPOXIA-INDUCIBLE FACTOR 1 ALPHA INHIBITOR-RELATED"/>
    <property type="match status" value="1"/>
</dbReference>
<dbReference type="SUPFAM" id="SSF51197">
    <property type="entry name" value="Clavaminate synthase-like"/>
    <property type="match status" value="1"/>
</dbReference>
<dbReference type="Proteomes" id="UP000242525">
    <property type="component" value="Unassembled WGS sequence"/>
</dbReference>
<dbReference type="AlphaFoldDB" id="A0A0J9XBG1"/>
<dbReference type="Pfam" id="PF13621">
    <property type="entry name" value="Cupin_8"/>
    <property type="match status" value="1"/>
</dbReference>
<gene>
    <name evidence="2" type="ORF">BN980_GECA08s00747g</name>
</gene>
<protein>
    <recommendedName>
        <fullName evidence="1">JmjC domain-containing protein</fullName>
    </recommendedName>
</protein>
<dbReference type="STRING" id="1173061.A0A0J9XBG1"/>
<dbReference type="EMBL" id="CCBN010000008">
    <property type="protein sequence ID" value="CDO54539.1"/>
    <property type="molecule type" value="Genomic_DNA"/>
</dbReference>
<dbReference type="PROSITE" id="PS51184">
    <property type="entry name" value="JMJC"/>
    <property type="match status" value="1"/>
</dbReference>